<organism evidence="1">
    <name type="scientific">Tanacetum cinerariifolium</name>
    <name type="common">Dalmatian daisy</name>
    <name type="synonym">Chrysanthemum cinerariifolium</name>
    <dbReference type="NCBI Taxonomy" id="118510"/>
    <lineage>
        <taxon>Eukaryota</taxon>
        <taxon>Viridiplantae</taxon>
        <taxon>Streptophyta</taxon>
        <taxon>Embryophyta</taxon>
        <taxon>Tracheophyta</taxon>
        <taxon>Spermatophyta</taxon>
        <taxon>Magnoliopsida</taxon>
        <taxon>eudicotyledons</taxon>
        <taxon>Gunneridae</taxon>
        <taxon>Pentapetalae</taxon>
        <taxon>asterids</taxon>
        <taxon>campanulids</taxon>
        <taxon>Asterales</taxon>
        <taxon>Asteraceae</taxon>
        <taxon>Asteroideae</taxon>
        <taxon>Anthemideae</taxon>
        <taxon>Anthemidinae</taxon>
        <taxon>Tanacetum</taxon>
    </lineage>
</organism>
<accession>A0A699XG49</accession>
<protein>
    <submittedName>
        <fullName evidence="1">Uncharacterized protein</fullName>
    </submittedName>
</protein>
<comment type="caution">
    <text evidence="1">The sequence shown here is derived from an EMBL/GenBank/DDBJ whole genome shotgun (WGS) entry which is preliminary data.</text>
</comment>
<proteinExistence type="predicted"/>
<sequence length="45" mass="4897">VVDPILQRSLCMRKALRTAPEPHTLADVVSPLLASLALLARQANF</sequence>
<dbReference type="EMBL" id="BKCJ011818529">
    <property type="protein sequence ID" value="GFD55474.1"/>
    <property type="molecule type" value="Genomic_DNA"/>
</dbReference>
<feature type="non-terminal residue" evidence="1">
    <location>
        <position position="1"/>
    </location>
</feature>
<name>A0A699XG49_TANCI</name>
<gene>
    <name evidence="1" type="ORF">Tci_927443</name>
</gene>
<evidence type="ECO:0000313" key="1">
    <source>
        <dbReference type="EMBL" id="GFD55474.1"/>
    </source>
</evidence>
<dbReference type="AlphaFoldDB" id="A0A699XG49"/>
<reference evidence="1" key="1">
    <citation type="journal article" date="2019" name="Sci. Rep.">
        <title>Draft genome of Tanacetum cinerariifolium, the natural source of mosquito coil.</title>
        <authorList>
            <person name="Yamashiro T."/>
            <person name="Shiraishi A."/>
            <person name="Satake H."/>
            <person name="Nakayama K."/>
        </authorList>
    </citation>
    <scope>NUCLEOTIDE SEQUENCE</scope>
</reference>